<dbReference type="GO" id="GO:0005765">
    <property type="term" value="C:lysosomal membrane"/>
    <property type="evidence" value="ECO:0007669"/>
    <property type="project" value="UniProtKB-SubCell"/>
</dbReference>
<evidence type="ECO:0000256" key="9">
    <source>
        <dbReference type="ARBA" id="ARBA00023228"/>
    </source>
</evidence>
<keyword evidence="9" id="KW-0458">Lysosome</keyword>
<dbReference type="Pfam" id="PF16954">
    <property type="entry name" value="HRG"/>
    <property type="match status" value="1"/>
</dbReference>
<keyword evidence="5 10" id="KW-0812">Transmembrane</keyword>
<evidence type="ECO:0000313" key="12">
    <source>
        <dbReference type="Proteomes" id="UP001283361"/>
    </source>
</evidence>
<evidence type="ECO:0000256" key="1">
    <source>
        <dbReference type="ARBA" id="ARBA00004155"/>
    </source>
</evidence>
<keyword evidence="8 10" id="KW-0472">Membrane</keyword>
<comment type="subcellular location">
    <subcellularLocation>
        <location evidence="2">Endosome membrane</location>
        <topology evidence="2">Multi-pass membrane protein</topology>
    </subcellularLocation>
    <subcellularLocation>
        <location evidence="1">Lysosome membrane</location>
        <topology evidence="1">Multi-pass membrane protein</topology>
    </subcellularLocation>
</comment>
<dbReference type="EMBL" id="JAWDGP010001725">
    <property type="protein sequence ID" value="KAK3788843.1"/>
    <property type="molecule type" value="Genomic_DNA"/>
</dbReference>
<dbReference type="InterPro" id="IPR026218">
    <property type="entry name" value="HRG"/>
</dbReference>
<evidence type="ECO:0000256" key="4">
    <source>
        <dbReference type="ARBA" id="ARBA00022448"/>
    </source>
</evidence>
<keyword evidence="6" id="KW-0967">Endosome</keyword>
<protein>
    <recommendedName>
        <fullName evidence="13">Heme transporter hrg1-A</fullName>
    </recommendedName>
</protein>
<dbReference type="PANTHER" id="PTHR31525">
    <property type="entry name" value="HEME TRANSPORTER HRG1"/>
    <property type="match status" value="1"/>
</dbReference>
<accession>A0AAE1AJK5</accession>
<evidence type="ECO:0000256" key="5">
    <source>
        <dbReference type="ARBA" id="ARBA00022692"/>
    </source>
</evidence>
<evidence type="ECO:0000256" key="10">
    <source>
        <dbReference type="SAM" id="Phobius"/>
    </source>
</evidence>
<evidence type="ECO:0000256" key="8">
    <source>
        <dbReference type="ARBA" id="ARBA00023136"/>
    </source>
</evidence>
<evidence type="ECO:0000256" key="6">
    <source>
        <dbReference type="ARBA" id="ARBA00022753"/>
    </source>
</evidence>
<evidence type="ECO:0008006" key="13">
    <source>
        <dbReference type="Google" id="ProtNLM"/>
    </source>
</evidence>
<feature type="transmembrane region" description="Helical" evidence="10">
    <location>
        <begin position="21"/>
        <end position="41"/>
    </location>
</feature>
<dbReference type="GO" id="GO:0005886">
    <property type="term" value="C:plasma membrane"/>
    <property type="evidence" value="ECO:0007669"/>
    <property type="project" value="TreeGrafter"/>
</dbReference>
<feature type="transmembrane region" description="Helical" evidence="10">
    <location>
        <begin position="47"/>
        <end position="67"/>
    </location>
</feature>
<dbReference type="PRINTS" id="PR02095">
    <property type="entry name" value="TRNSPORTRHRG"/>
</dbReference>
<proteinExistence type="inferred from homology"/>
<evidence type="ECO:0000256" key="7">
    <source>
        <dbReference type="ARBA" id="ARBA00022989"/>
    </source>
</evidence>
<keyword evidence="7 10" id="KW-1133">Transmembrane helix</keyword>
<dbReference type="GO" id="GO:0010008">
    <property type="term" value="C:endosome membrane"/>
    <property type="evidence" value="ECO:0007669"/>
    <property type="project" value="UniProtKB-SubCell"/>
</dbReference>
<feature type="transmembrane region" description="Helical" evidence="10">
    <location>
        <begin position="79"/>
        <end position="105"/>
    </location>
</feature>
<dbReference type="GO" id="GO:0015232">
    <property type="term" value="F:heme transmembrane transporter activity"/>
    <property type="evidence" value="ECO:0007669"/>
    <property type="project" value="InterPro"/>
</dbReference>
<dbReference type="Proteomes" id="UP001283361">
    <property type="component" value="Unassembled WGS sequence"/>
</dbReference>
<comment type="similarity">
    <text evidence="3">Belongs to the HRG family.</text>
</comment>
<reference evidence="11" key="1">
    <citation type="journal article" date="2023" name="G3 (Bethesda)">
        <title>A reference genome for the long-term kleptoplast-retaining sea slug Elysia crispata morphotype clarki.</title>
        <authorList>
            <person name="Eastman K.E."/>
            <person name="Pendleton A.L."/>
            <person name="Shaikh M.A."/>
            <person name="Suttiyut T."/>
            <person name="Ogas R."/>
            <person name="Tomko P."/>
            <person name="Gavelis G."/>
            <person name="Widhalm J.R."/>
            <person name="Wisecaver J.H."/>
        </authorList>
    </citation>
    <scope>NUCLEOTIDE SEQUENCE</scope>
    <source>
        <strain evidence="11">ECLA1</strain>
    </source>
</reference>
<dbReference type="AlphaFoldDB" id="A0AAE1AJK5"/>
<dbReference type="PANTHER" id="PTHR31525:SF1">
    <property type="entry name" value="HEME TRANSPORTER HRG1"/>
    <property type="match status" value="1"/>
</dbReference>
<evidence type="ECO:0000256" key="2">
    <source>
        <dbReference type="ARBA" id="ARBA00004337"/>
    </source>
</evidence>
<sequence>MDETGVRVRSVSSCGVKLRMIMSGIGILVGVSVFIVFTMQYKNLNVGIWGLMSGLAASLAFGVTVAYHRHVWDSKPRRLKSFMLLGCFIQLAGVCAFVAYLVLAISQNQALTAYGNGYYLTSIWCAMTWKWGFGLLMYSRRFYYSFASADDKSNLI</sequence>
<name>A0AAE1AJK5_9GAST</name>
<evidence type="ECO:0000256" key="3">
    <source>
        <dbReference type="ARBA" id="ARBA00006203"/>
    </source>
</evidence>
<feature type="transmembrane region" description="Helical" evidence="10">
    <location>
        <begin position="117"/>
        <end position="138"/>
    </location>
</feature>
<keyword evidence="12" id="KW-1185">Reference proteome</keyword>
<dbReference type="GO" id="GO:0020037">
    <property type="term" value="F:heme binding"/>
    <property type="evidence" value="ECO:0007669"/>
    <property type="project" value="TreeGrafter"/>
</dbReference>
<keyword evidence="4" id="KW-0813">Transport</keyword>
<gene>
    <name evidence="11" type="ORF">RRG08_048847</name>
</gene>
<comment type="caution">
    <text evidence="11">The sequence shown here is derived from an EMBL/GenBank/DDBJ whole genome shotgun (WGS) entry which is preliminary data.</text>
</comment>
<evidence type="ECO:0000313" key="11">
    <source>
        <dbReference type="EMBL" id="KAK3788843.1"/>
    </source>
</evidence>
<organism evidence="11 12">
    <name type="scientific">Elysia crispata</name>
    <name type="common">lettuce slug</name>
    <dbReference type="NCBI Taxonomy" id="231223"/>
    <lineage>
        <taxon>Eukaryota</taxon>
        <taxon>Metazoa</taxon>
        <taxon>Spiralia</taxon>
        <taxon>Lophotrochozoa</taxon>
        <taxon>Mollusca</taxon>
        <taxon>Gastropoda</taxon>
        <taxon>Heterobranchia</taxon>
        <taxon>Euthyneura</taxon>
        <taxon>Panpulmonata</taxon>
        <taxon>Sacoglossa</taxon>
        <taxon>Placobranchoidea</taxon>
        <taxon>Plakobranchidae</taxon>
        <taxon>Elysia</taxon>
    </lineage>
</organism>